<keyword evidence="2" id="KW-1185">Reference proteome</keyword>
<dbReference type="GO" id="GO:0003824">
    <property type="term" value="F:catalytic activity"/>
    <property type="evidence" value="ECO:0007669"/>
    <property type="project" value="InterPro"/>
</dbReference>
<evidence type="ECO:0000313" key="1">
    <source>
        <dbReference type="EMBL" id="CUH39730.1"/>
    </source>
</evidence>
<reference evidence="1 2" key="1">
    <citation type="submission" date="2015-09" db="EMBL/GenBank/DDBJ databases">
        <authorList>
            <person name="Jackson K.R."/>
            <person name="Lunt B.L."/>
            <person name="Fisher J.N.B."/>
            <person name="Gardner A.V."/>
            <person name="Bailey M.E."/>
            <person name="Deus L.M."/>
            <person name="Earl A.S."/>
            <person name="Gibby P.D."/>
            <person name="Hartmann K.A."/>
            <person name="Liu J.E."/>
            <person name="Manci A.M."/>
            <person name="Nielsen D.A."/>
            <person name="Solomon M.B."/>
            <person name="Breakwell D.P."/>
            <person name="Burnett S.H."/>
            <person name="Grose J.H."/>
        </authorList>
    </citation>
    <scope>NUCLEOTIDE SEQUENCE [LARGE SCALE GENOMIC DNA]</scope>
    <source>
        <strain evidence="1 2">CECT 7799</strain>
    </source>
</reference>
<proteinExistence type="predicted"/>
<dbReference type="Gene3D" id="3.20.20.60">
    <property type="entry name" value="Phosphoenolpyruvate-binding domains"/>
    <property type="match status" value="2"/>
</dbReference>
<dbReference type="AlphaFoldDB" id="A0A0M7BAG7"/>
<dbReference type="InterPro" id="IPR040442">
    <property type="entry name" value="Pyrv_kinase-like_dom_sf"/>
</dbReference>
<dbReference type="InterPro" id="IPR015813">
    <property type="entry name" value="Pyrv/PenolPyrv_kinase-like_dom"/>
</dbReference>
<dbReference type="SUPFAM" id="SSF51621">
    <property type="entry name" value="Phosphoenolpyruvate/pyruvate domain"/>
    <property type="match status" value="1"/>
</dbReference>
<dbReference type="Proteomes" id="UP000049455">
    <property type="component" value="Unassembled WGS sequence"/>
</dbReference>
<accession>A0A0M7BAG7</accession>
<protein>
    <submittedName>
        <fullName evidence="1">Alpha-dehydro-beta-deoxy-D-glucarate aldolase</fullName>
    </submittedName>
</protein>
<evidence type="ECO:0000313" key="2">
    <source>
        <dbReference type="Proteomes" id="UP000049455"/>
    </source>
</evidence>
<organism evidence="1 2">
    <name type="scientific">Jannaschia seosinensis</name>
    <dbReference type="NCBI Taxonomy" id="313367"/>
    <lineage>
        <taxon>Bacteria</taxon>
        <taxon>Pseudomonadati</taxon>
        <taxon>Pseudomonadota</taxon>
        <taxon>Alphaproteobacteria</taxon>
        <taxon>Rhodobacterales</taxon>
        <taxon>Roseobacteraceae</taxon>
        <taxon>Jannaschia</taxon>
    </lineage>
</organism>
<gene>
    <name evidence="1" type="ORF">JSE7799_02458</name>
</gene>
<dbReference type="EMBL" id="CYPR01000161">
    <property type="protein sequence ID" value="CUH39730.1"/>
    <property type="molecule type" value="Genomic_DNA"/>
</dbReference>
<dbReference type="STRING" id="313367.JSE7799_02458"/>
<sequence length="250" mass="27392">MANAETTSLHARKRAGGRLAGAIVKTPNHVTMEILILAGLDFVCIDAERAPFDCSEADAALAVAYARNFPVLVRIGRAHSGCAGCGCHRDRRSAWRHCREGPSNCAGRSVWHWRTRLCRLDPLYCITHARPARPFAGRNNRHRPDRGAGGCGGLRSHCRDARHRWPFTGPTDITVAYGRDDMHIPDVAAAMGRVGRACAEAGKTDATRVPDLVRAREWRHHCFPMFVVASEHGCMLQDARAVADGISEPS</sequence>
<name>A0A0M7BAG7_9RHOB</name>